<evidence type="ECO:0000256" key="2">
    <source>
        <dbReference type="ARBA" id="ARBA00022475"/>
    </source>
</evidence>
<dbReference type="InterPro" id="IPR013611">
    <property type="entry name" value="Transp-assoc_OB_typ2"/>
</dbReference>
<keyword evidence="2 7" id="KW-1003">Cell membrane</keyword>
<dbReference type="Gene3D" id="2.40.50.140">
    <property type="entry name" value="Nucleic acid-binding proteins"/>
    <property type="match status" value="1"/>
</dbReference>
<evidence type="ECO:0000256" key="4">
    <source>
        <dbReference type="ARBA" id="ARBA00022840"/>
    </source>
</evidence>
<evidence type="ECO:0000256" key="1">
    <source>
        <dbReference type="ARBA" id="ARBA00022448"/>
    </source>
</evidence>
<keyword evidence="5 7" id="KW-1278">Translocase</keyword>
<keyword evidence="1 7" id="KW-0813">Transport</keyword>
<dbReference type="InterPro" id="IPR008995">
    <property type="entry name" value="Mo/tungstate-bd_C_term_dom"/>
</dbReference>
<dbReference type="Pfam" id="PF00005">
    <property type="entry name" value="ABC_tran"/>
    <property type="match status" value="1"/>
</dbReference>
<dbReference type="GO" id="GO:0043190">
    <property type="term" value="C:ATP-binding cassette (ABC) transporter complex"/>
    <property type="evidence" value="ECO:0007669"/>
    <property type="project" value="InterPro"/>
</dbReference>
<dbReference type="RefSeq" id="WP_213163764.1">
    <property type="nucleotide sequence ID" value="NZ_CP058214.1"/>
</dbReference>
<comment type="subunit">
    <text evidence="7">The complex is composed of two ATP-binding proteins (PotA), two transmembrane proteins (PotB and PotC) and a solute-binding protein (PotD).</text>
</comment>
<dbReference type="InterPro" id="IPR017871">
    <property type="entry name" value="ABC_transporter-like_CS"/>
</dbReference>
<reference evidence="9 10" key="1">
    <citation type="submission" date="2020-06" db="EMBL/GenBank/DDBJ databases">
        <title>Genome sequence of 2 isolates from Red Sea Mangroves.</title>
        <authorList>
            <person name="Sefrji F."/>
            <person name="Michoud G."/>
            <person name="Merlino G."/>
            <person name="Daffonchio D."/>
        </authorList>
    </citation>
    <scope>NUCLEOTIDE SEQUENCE [LARGE SCALE GENOMIC DNA]</scope>
    <source>
        <strain evidence="9 10">R1DC25</strain>
    </source>
</reference>
<accession>A0A7S8C382</accession>
<dbReference type="Gene3D" id="3.40.50.300">
    <property type="entry name" value="P-loop containing nucleotide triphosphate hydrolases"/>
    <property type="match status" value="1"/>
</dbReference>
<dbReference type="Proteomes" id="UP000593594">
    <property type="component" value="Chromosome"/>
</dbReference>
<evidence type="ECO:0000256" key="3">
    <source>
        <dbReference type="ARBA" id="ARBA00022741"/>
    </source>
</evidence>
<dbReference type="PROSITE" id="PS00211">
    <property type="entry name" value="ABC_TRANSPORTER_1"/>
    <property type="match status" value="1"/>
</dbReference>
<dbReference type="GO" id="GO:0016887">
    <property type="term" value="F:ATP hydrolysis activity"/>
    <property type="evidence" value="ECO:0007669"/>
    <property type="project" value="InterPro"/>
</dbReference>
<evidence type="ECO:0000256" key="6">
    <source>
        <dbReference type="ARBA" id="ARBA00023136"/>
    </source>
</evidence>
<dbReference type="FunFam" id="3.40.50.300:FF:000425">
    <property type="entry name" value="Probable ABC transporter, ATP-binding subunit"/>
    <property type="match status" value="1"/>
</dbReference>
<dbReference type="NCBIfam" id="TIGR01187">
    <property type="entry name" value="potA"/>
    <property type="match status" value="1"/>
</dbReference>
<evidence type="ECO:0000313" key="9">
    <source>
        <dbReference type="EMBL" id="QPC42530.1"/>
    </source>
</evidence>
<dbReference type="InterPro" id="IPR003593">
    <property type="entry name" value="AAA+_ATPase"/>
</dbReference>
<name>A0A7S8C382_9HYPH</name>
<dbReference type="InterPro" id="IPR012340">
    <property type="entry name" value="NA-bd_OB-fold"/>
</dbReference>
<keyword evidence="4 7" id="KW-0067">ATP-binding</keyword>
<dbReference type="GO" id="GO:0015697">
    <property type="term" value="P:quaternary ammonium group transport"/>
    <property type="evidence" value="ECO:0007669"/>
    <property type="project" value="UniProtKB-ARBA"/>
</dbReference>
<dbReference type="PANTHER" id="PTHR42781">
    <property type="entry name" value="SPERMIDINE/PUTRESCINE IMPORT ATP-BINDING PROTEIN POTA"/>
    <property type="match status" value="1"/>
</dbReference>
<proteinExistence type="inferred from homology"/>
<dbReference type="PANTHER" id="PTHR42781:SF4">
    <property type="entry name" value="SPERMIDINE_PUTRESCINE IMPORT ATP-BINDING PROTEIN POTA"/>
    <property type="match status" value="1"/>
</dbReference>
<dbReference type="Pfam" id="PF08402">
    <property type="entry name" value="TOBE_2"/>
    <property type="match status" value="1"/>
</dbReference>
<dbReference type="EC" id="7.6.2.11" evidence="7"/>
<dbReference type="SMART" id="SM00382">
    <property type="entry name" value="AAA"/>
    <property type="match status" value="1"/>
</dbReference>
<dbReference type="GO" id="GO:0005524">
    <property type="term" value="F:ATP binding"/>
    <property type="evidence" value="ECO:0007669"/>
    <property type="project" value="UniProtKB-KW"/>
</dbReference>
<comment type="similarity">
    <text evidence="7">Belongs to the ABC transporter superfamily. Spermidine/putrescine importer (TC 3.A.1.11.1) family.</text>
</comment>
<keyword evidence="10" id="KW-1185">Reference proteome</keyword>
<dbReference type="SUPFAM" id="SSF50331">
    <property type="entry name" value="MOP-like"/>
    <property type="match status" value="1"/>
</dbReference>
<dbReference type="AlphaFoldDB" id="A0A7S8C382"/>
<dbReference type="InterPro" id="IPR003439">
    <property type="entry name" value="ABC_transporter-like_ATP-bd"/>
</dbReference>
<evidence type="ECO:0000259" key="8">
    <source>
        <dbReference type="PROSITE" id="PS50893"/>
    </source>
</evidence>
<dbReference type="GO" id="GO:0015417">
    <property type="term" value="F:ABC-type polyamine transporter activity"/>
    <property type="evidence" value="ECO:0007669"/>
    <property type="project" value="UniProtKB-EC"/>
</dbReference>
<organism evidence="9 10">
    <name type="scientific">Kaustia mangrovi</name>
    <dbReference type="NCBI Taxonomy" id="2593653"/>
    <lineage>
        <taxon>Bacteria</taxon>
        <taxon>Pseudomonadati</taxon>
        <taxon>Pseudomonadota</taxon>
        <taxon>Alphaproteobacteria</taxon>
        <taxon>Hyphomicrobiales</taxon>
        <taxon>Parvibaculaceae</taxon>
        <taxon>Kaustia</taxon>
    </lineage>
</organism>
<comment type="catalytic activity">
    <reaction evidence="7">
        <text>ATP + H2O + polyamine-[polyamine-binding protein]Side 1 = ADP + phosphate + polyamineSide 2 + [polyamine-binding protein]Side 1.</text>
        <dbReference type="EC" id="7.6.2.11"/>
    </reaction>
</comment>
<dbReference type="KEGG" id="kmn:HW532_07305"/>
<gene>
    <name evidence="7" type="primary">potA</name>
    <name evidence="9" type="ORF">HW532_07305</name>
</gene>
<dbReference type="InterPro" id="IPR027417">
    <property type="entry name" value="P-loop_NTPase"/>
</dbReference>
<protein>
    <recommendedName>
        <fullName evidence="7">Spermidine/putrescine import ATP-binding protein PotA</fullName>
        <ecNumber evidence="7">7.6.2.11</ecNumber>
    </recommendedName>
</protein>
<comment type="function">
    <text evidence="7">Part of the ABC transporter complex PotABCD involved in spermidine/putrescine import. Responsible for energy coupling to the transport system.</text>
</comment>
<evidence type="ECO:0000313" key="10">
    <source>
        <dbReference type="Proteomes" id="UP000593594"/>
    </source>
</evidence>
<dbReference type="InterPro" id="IPR005893">
    <property type="entry name" value="PotA-like"/>
</dbReference>
<keyword evidence="3 7" id="KW-0547">Nucleotide-binding</keyword>
<keyword evidence="6 7" id="KW-0472">Membrane</keyword>
<dbReference type="EMBL" id="CP058214">
    <property type="protein sequence ID" value="QPC42530.1"/>
    <property type="molecule type" value="Genomic_DNA"/>
</dbReference>
<sequence>MSDLSIKGIAKRFGDVVALDRADLDLARGELMTILGPSGSGKTTLLRIIAGFEQPDEGSVLVRGNDVTALAPAKRNMGMVFQNYALFPHMTVAENVAFPLQMRHASRSEIAERVGWALDTVALGTLGARYPAQLSGGQQQRVALARAIVFDPELLLLDEPFGALDRKLREQMQMEVKRLQRRLNLTTVFVTHDQEEALILSDSIAIMNAGRIEQLGTPREIYAQPGNRFVADFIGESNLFRGRVSSVRNDLLAIEIDGGETLHAKAHEGMAAGDEVSALIRPERPQPATGTGNGPNTFRGEITEVVYLGESEKYRVSLASGVEFLIRWPGRTTGTARTEGAELSFTVDPEDLHIIPDGEARQ</sequence>
<dbReference type="Gene3D" id="2.40.50.100">
    <property type="match status" value="1"/>
</dbReference>
<dbReference type="InterPro" id="IPR050093">
    <property type="entry name" value="ABC_SmlMolc_Importer"/>
</dbReference>
<evidence type="ECO:0000256" key="5">
    <source>
        <dbReference type="ARBA" id="ARBA00022967"/>
    </source>
</evidence>
<dbReference type="SUPFAM" id="SSF52540">
    <property type="entry name" value="P-loop containing nucleoside triphosphate hydrolases"/>
    <property type="match status" value="1"/>
</dbReference>
<dbReference type="PROSITE" id="PS50893">
    <property type="entry name" value="ABC_TRANSPORTER_2"/>
    <property type="match status" value="1"/>
</dbReference>
<feature type="domain" description="ABC transporter" evidence="8">
    <location>
        <begin position="4"/>
        <end position="234"/>
    </location>
</feature>
<evidence type="ECO:0000256" key="7">
    <source>
        <dbReference type="RuleBase" id="RU364083"/>
    </source>
</evidence>